<dbReference type="EMBL" id="JAUKWQ010000021">
    <property type="protein sequence ID" value="MDO1585669.1"/>
    <property type="molecule type" value="Genomic_DNA"/>
</dbReference>
<keyword evidence="2 3" id="KW-0560">Oxidoreductase</keyword>
<dbReference type="GO" id="GO:0016491">
    <property type="term" value="F:oxidoreductase activity"/>
    <property type="evidence" value="ECO:0007669"/>
    <property type="project" value="UniProtKB-KW"/>
</dbReference>
<proteinExistence type="inferred from homology"/>
<dbReference type="RefSeq" id="WP_176218716.1">
    <property type="nucleotide sequence ID" value="NZ_JAUKWQ010000021.1"/>
</dbReference>
<reference evidence="3" key="2">
    <citation type="submission" date="2023-07" db="EMBL/GenBank/DDBJ databases">
        <authorList>
            <person name="Sun H."/>
        </authorList>
    </citation>
    <scope>NUCLEOTIDE SEQUENCE</scope>
    <source>
        <strain evidence="3">05753</strain>
    </source>
</reference>
<comment type="similarity">
    <text evidence="1">Belongs to the short-chain dehydrogenases/reductases (SDR) family.</text>
</comment>
<dbReference type="PRINTS" id="PR00081">
    <property type="entry name" value="GDHRDH"/>
</dbReference>
<dbReference type="Pfam" id="PF00106">
    <property type="entry name" value="adh_short"/>
    <property type="match status" value="1"/>
</dbReference>
<reference evidence="3" key="1">
    <citation type="journal article" date="2015" name="Int. J. Syst. Evol. Microbiol.">
        <title>Rhizobium oryzicola sp. nov., potential plant-growth-promoting endophytic bacteria isolated from rice roots.</title>
        <authorList>
            <person name="Zhang X.X."/>
            <person name="Gao J.S."/>
            <person name="Cao Y.H."/>
            <person name="Sheirdil R.A."/>
            <person name="Wang X.C."/>
            <person name="Zhang L."/>
        </authorList>
    </citation>
    <scope>NUCLEOTIDE SEQUENCE</scope>
    <source>
        <strain evidence="3">05753</strain>
    </source>
</reference>
<dbReference type="Gene3D" id="3.40.50.720">
    <property type="entry name" value="NAD(P)-binding Rossmann-like Domain"/>
    <property type="match status" value="1"/>
</dbReference>
<protein>
    <submittedName>
        <fullName evidence="3">SDR family oxidoreductase</fullName>
        <ecNumber evidence="3">1.-.-.-</ecNumber>
    </submittedName>
</protein>
<name>A0ABT8T4I5_9HYPH</name>
<dbReference type="PANTHER" id="PTHR42760">
    <property type="entry name" value="SHORT-CHAIN DEHYDROGENASES/REDUCTASES FAMILY MEMBER"/>
    <property type="match status" value="1"/>
</dbReference>
<dbReference type="CDD" id="cd05233">
    <property type="entry name" value="SDR_c"/>
    <property type="match status" value="1"/>
</dbReference>
<sequence>MTTHRSSRAPISYFVTGASSGIGLEIVRLLDARGEQVIATGRRQSADLPAGFPDVPYHVADLADVAARTRLVEALPATLDRAILCAGKGHYRALTEEVDSEMADVVEVNVRANIHLTHGLYQPLVAASGRIALVGSVARKGASTMPIYSASKAAIDGLARSLALEWQGRITVKALHPGPTATGMSVRSGRPADFFDRIMLKPEAVASTILAMLEENGGYRRTISYPRILTDTLLRRSTT</sequence>
<comment type="caution">
    <text evidence="3">The sequence shown here is derived from an EMBL/GenBank/DDBJ whole genome shotgun (WGS) entry which is preliminary data.</text>
</comment>
<gene>
    <name evidence="3" type="ORF">Q2T52_26585</name>
</gene>
<keyword evidence="4" id="KW-1185">Reference proteome</keyword>
<dbReference type="InterPro" id="IPR002347">
    <property type="entry name" value="SDR_fam"/>
</dbReference>
<evidence type="ECO:0000313" key="4">
    <source>
        <dbReference type="Proteomes" id="UP001169006"/>
    </source>
</evidence>
<dbReference type="Proteomes" id="UP001169006">
    <property type="component" value="Unassembled WGS sequence"/>
</dbReference>
<organism evidence="3 4">
    <name type="scientific">Rhizobium oryzicola</name>
    <dbReference type="NCBI Taxonomy" id="1232668"/>
    <lineage>
        <taxon>Bacteria</taxon>
        <taxon>Pseudomonadati</taxon>
        <taxon>Pseudomonadota</taxon>
        <taxon>Alphaproteobacteria</taxon>
        <taxon>Hyphomicrobiales</taxon>
        <taxon>Rhizobiaceae</taxon>
        <taxon>Rhizobium/Agrobacterium group</taxon>
        <taxon>Rhizobium</taxon>
    </lineage>
</organism>
<dbReference type="SUPFAM" id="SSF51735">
    <property type="entry name" value="NAD(P)-binding Rossmann-fold domains"/>
    <property type="match status" value="1"/>
</dbReference>
<dbReference type="EC" id="1.-.-.-" evidence="3"/>
<evidence type="ECO:0000313" key="3">
    <source>
        <dbReference type="EMBL" id="MDO1585669.1"/>
    </source>
</evidence>
<evidence type="ECO:0000256" key="1">
    <source>
        <dbReference type="ARBA" id="ARBA00006484"/>
    </source>
</evidence>
<dbReference type="PANTHER" id="PTHR42760:SF133">
    <property type="entry name" value="3-OXOACYL-[ACYL-CARRIER-PROTEIN] REDUCTASE"/>
    <property type="match status" value="1"/>
</dbReference>
<dbReference type="InterPro" id="IPR036291">
    <property type="entry name" value="NAD(P)-bd_dom_sf"/>
</dbReference>
<evidence type="ECO:0000256" key="2">
    <source>
        <dbReference type="ARBA" id="ARBA00023002"/>
    </source>
</evidence>
<accession>A0ABT8T4I5</accession>